<protein>
    <recommendedName>
        <fullName evidence="5">DUF4283 domain protein</fullName>
    </recommendedName>
</protein>
<evidence type="ECO:0000256" key="1">
    <source>
        <dbReference type="SAM" id="MobiDB-lite"/>
    </source>
</evidence>
<dbReference type="HOGENOM" id="CLU_346353_0_0_1"/>
<dbReference type="EnsemblPlants" id="KEH22163">
    <property type="protein sequence ID" value="KEH22163"/>
    <property type="gene ID" value="MTR_7g033825"/>
</dbReference>
<name>A0A072TZ64_MEDTR</name>
<evidence type="ECO:0000313" key="3">
    <source>
        <dbReference type="EnsemblPlants" id="KEH22163"/>
    </source>
</evidence>
<evidence type="ECO:0000313" key="2">
    <source>
        <dbReference type="EMBL" id="KEH22163.1"/>
    </source>
</evidence>
<feature type="region of interest" description="Disordered" evidence="1">
    <location>
        <begin position="247"/>
        <end position="273"/>
    </location>
</feature>
<dbReference type="Proteomes" id="UP000002051">
    <property type="component" value="Unassembled WGS sequence"/>
</dbReference>
<organism evidence="2 4">
    <name type="scientific">Medicago truncatula</name>
    <name type="common">Barrel medic</name>
    <name type="synonym">Medicago tribuloides</name>
    <dbReference type="NCBI Taxonomy" id="3880"/>
    <lineage>
        <taxon>Eukaryota</taxon>
        <taxon>Viridiplantae</taxon>
        <taxon>Streptophyta</taxon>
        <taxon>Embryophyta</taxon>
        <taxon>Tracheophyta</taxon>
        <taxon>Spermatophyta</taxon>
        <taxon>Magnoliopsida</taxon>
        <taxon>eudicotyledons</taxon>
        <taxon>Gunneridae</taxon>
        <taxon>Pentapetalae</taxon>
        <taxon>rosids</taxon>
        <taxon>fabids</taxon>
        <taxon>Fabales</taxon>
        <taxon>Fabaceae</taxon>
        <taxon>Papilionoideae</taxon>
        <taxon>50 kb inversion clade</taxon>
        <taxon>NPAAA clade</taxon>
        <taxon>Hologalegina</taxon>
        <taxon>IRL clade</taxon>
        <taxon>Trifolieae</taxon>
        <taxon>Medicago</taxon>
    </lineage>
</organism>
<feature type="region of interest" description="Disordered" evidence="1">
    <location>
        <begin position="1"/>
        <end position="31"/>
    </location>
</feature>
<reference evidence="2 4" key="2">
    <citation type="journal article" date="2014" name="BMC Genomics">
        <title>An improved genome release (version Mt4.0) for the model legume Medicago truncatula.</title>
        <authorList>
            <person name="Tang H."/>
            <person name="Krishnakumar V."/>
            <person name="Bidwell S."/>
            <person name="Rosen B."/>
            <person name="Chan A."/>
            <person name="Zhou S."/>
            <person name="Gentzbittel L."/>
            <person name="Childs K.L."/>
            <person name="Yandell M."/>
            <person name="Gundlach H."/>
            <person name="Mayer K.F."/>
            <person name="Schwartz D.C."/>
            <person name="Town C.D."/>
        </authorList>
    </citation>
    <scope>GENOME REANNOTATION</scope>
    <source>
        <strain evidence="2">A17</strain>
        <strain evidence="3 4">cv. Jemalong A17</strain>
    </source>
</reference>
<evidence type="ECO:0008006" key="5">
    <source>
        <dbReference type="Google" id="ProtNLM"/>
    </source>
</evidence>
<sequence length="741" mass="84215">MENGGGKEQTGKTVMNRQEKKGQQPSIHKSMRKYRSCEEDIQWARSGLTASVLDGQPILDVQDRIDDVGFSNIDITLLGADRVFLRSLSGDDVPSIITEAGDFFAHFFTNIAPWVKKAMLFQRVAWLRLYGVSLHAWNDNFFKLYVLDCDDETVEVKILEECGFNIGDDACLYEEKEGTRSVQSNQEELLEDVDHGIYANFLLDQIVEELRHEKDREESNEDIVKVGESESVTGDVTLPSQVKKLTDADNIRTKQQSDSSFLGRHESYSDNGNMDIPVDSCAGRGTHQVLKVHASSILSELVPKKRGRARSCPPRAACSVMCALWSLEWLSDQHHAEVGVVSSALGIGKKMVRSREHVCQTDNRNQKRKKVSGVLRHSVHSLKKLARLPNINRVVVLQILKKNTRKLKGSDRLRKAVRMISKDLSKKASSSDSVNKENFRWFIGDGRLMSRIDRFLLSEDWFLTWPNCSQVAQLRVLYDHCASFLSVDEENWGPRPSRFLKCWSDIDGYVNFLGNNWRSFQIDGWGGYVNLPGKIASLKERMVVLDGKGEVESLTDAECYELHVVTTYIHSFSRLNTSISWQQSRNQWLREGDANSNFFHSIWWMVWRLSSVLVDGVEIEGVQPVRHVVFSHFACYYQAQNVERPGVENLKFQTLSVAEGGGLITPFSVDEVKVAVWDCDSLKSLGPDAFVQNRQIRDGILIASKVVDEALQCKKDLLLFKVDFEKTYDFVDWGYLDAVME</sequence>
<dbReference type="PANTHER" id="PTHR34427:SF5">
    <property type="entry name" value="DUF4283 DOMAIN-CONTAINING PROTEIN"/>
    <property type="match status" value="1"/>
</dbReference>
<gene>
    <name evidence="2" type="ordered locus">MTR_7g033825</name>
</gene>
<evidence type="ECO:0000313" key="4">
    <source>
        <dbReference type="Proteomes" id="UP000002051"/>
    </source>
</evidence>
<reference evidence="3" key="3">
    <citation type="submission" date="2015-04" db="UniProtKB">
        <authorList>
            <consortium name="EnsemblPlants"/>
        </authorList>
    </citation>
    <scope>IDENTIFICATION</scope>
    <source>
        <strain evidence="3">cv. Jemalong A17</strain>
    </source>
</reference>
<dbReference type="AlphaFoldDB" id="A0A072TZ64"/>
<accession>A0A072TZ64</accession>
<proteinExistence type="predicted"/>
<reference evidence="2 4" key="1">
    <citation type="journal article" date="2011" name="Nature">
        <title>The Medicago genome provides insight into the evolution of rhizobial symbioses.</title>
        <authorList>
            <person name="Young N.D."/>
            <person name="Debelle F."/>
            <person name="Oldroyd G.E."/>
            <person name="Geurts R."/>
            <person name="Cannon S.B."/>
            <person name="Udvardi M.K."/>
            <person name="Benedito V.A."/>
            <person name="Mayer K.F."/>
            <person name="Gouzy J."/>
            <person name="Schoof H."/>
            <person name="Van de Peer Y."/>
            <person name="Proost S."/>
            <person name="Cook D.R."/>
            <person name="Meyers B.C."/>
            <person name="Spannagl M."/>
            <person name="Cheung F."/>
            <person name="De Mita S."/>
            <person name="Krishnakumar V."/>
            <person name="Gundlach H."/>
            <person name="Zhou S."/>
            <person name="Mudge J."/>
            <person name="Bharti A.K."/>
            <person name="Murray J.D."/>
            <person name="Naoumkina M.A."/>
            <person name="Rosen B."/>
            <person name="Silverstein K.A."/>
            <person name="Tang H."/>
            <person name="Rombauts S."/>
            <person name="Zhao P.X."/>
            <person name="Zhou P."/>
            <person name="Barbe V."/>
            <person name="Bardou P."/>
            <person name="Bechner M."/>
            <person name="Bellec A."/>
            <person name="Berger A."/>
            <person name="Berges H."/>
            <person name="Bidwell S."/>
            <person name="Bisseling T."/>
            <person name="Choisne N."/>
            <person name="Couloux A."/>
            <person name="Denny R."/>
            <person name="Deshpande S."/>
            <person name="Dai X."/>
            <person name="Doyle J.J."/>
            <person name="Dudez A.M."/>
            <person name="Farmer A.D."/>
            <person name="Fouteau S."/>
            <person name="Franken C."/>
            <person name="Gibelin C."/>
            <person name="Gish J."/>
            <person name="Goldstein S."/>
            <person name="Gonzalez A.J."/>
            <person name="Green P.J."/>
            <person name="Hallab A."/>
            <person name="Hartog M."/>
            <person name="Hua A."/>
            <person name="Humphray S.J."/>
            <person name="Jeong D.H."/>
            <person name="Jing Y."/>
            <person name="Jocker A."/>
            <person name="Kenton S.M."/>
            <person name="Kim D.J."/>
            <person name="Klee K."/>
            <person name="Lai H."/>
            <person name="Lang C."/>
            <person name="Lin S."/>
            <person name="Macmil S.L."/>
            <person name="Magdelenat G."/>
            <person name="Matthews L."/>
            <person name="McCorrison J."/>
            <person name="Monaghan E.L."/>
            <person name="Mun J.H."/>
            <person name="Najar F.Z."/>
            <person name="Nicholson C."/>
            <person name="Noirot C."/>
            <person name="O'Bleness M."/>
            <person name="Paule C.R."/>
            <person name="Poulain J."/>
            <person name="Prion F."/>
            <person name="Qin B."/>
            <person name="Qu C."/>
            <person name="Retzel E.F."/>
            <person name="Riddle C."/>
            <person name="Sallet E."/>
            <person name="Samain S."/>
            <person name="Samson N."/>
            <person name="Sanders I."/>
            <person name="Saurat O."/>
            <person name="Scarpelli C."/>
            <person name="Schiex T."/>
            <person name="Segurens B."/>
            <person name="Severin A.J."/>
            <person name="Sherrier D.J."/>
            <person name="Shi R."/>
            <person name="Sims S."/>
            <person name="Singer S.R."/>
            <person name="Sinharoy S."/>
            <person name="Sterck L."/>
            <person name="Viollet A."/>
            <person name="Wang B.B."/>
            <person name="Wang K."/>
            <person name="Wang M."/>
            <person name="Wang X."/>
            <person name="Warfsmann J."/>
            <person name="Weissenbach J."/>
            <person name="White D.D."/>
            <person name="White J.D."/>
            <person name="Wiley G.B."/>
            <person name="Wincker P."/>
            <person name="Xing Y."/>
            <person name="Yang L."/>
            <person name="Yao Z."/>
            <person name="Ying F."/>
            <person name="Zhai J."/>
            <person name="Zhou L."/>
            <person name="Zuber A."/>
            <person name="Denarie J."/>
            <person name="Dixon R.A."/>
            <person name="May G.D."/>
            <person name="Schwartz D.C."/>
            <person name="Rogers J."/>
            <person name="Quetier F."/>
            <person name="Town C.D."/>
            <person name="Roe B.A."/>
        </authorList>
    </citation>
    <scope>NUCLEOTIDE SEQUENCE [LARGE SCALE GENOMIC DNA]</scope>
    <source>
        <strain evidence="2">A17</strain>
        <strain evidence="3 4">cv. Jemalong A17</strain>
    </source>
</reference>
<dbReference type="STRING" id="3880.A0A072TZ64"/>
<dbReference type="EMBL" id="CM001223">
    <property type="protein sequence ID" value="KEH22163.1"/>
    <property type="molecule type" value="Genomic_DNA"/>
</dbReference>
<keyword evidence="4" id="KW-1185">Reference proteome</keyword>
<dbReference type="PANTHER" id="PTHR34427">
    <property type="entry name" value="DUF4283 DOMAIN PROTEIN"/>
    <property type="match status" value="1"/>
</dbReference>